<proteinExistence type="predicted"/>
<keyword evidence="1" id="KW-0812">Transmembrane</keyword>
<dbReference type="OrthoDB" id="8195004at2759"/>
<reference evidence="3 4" key="1">
    <citation type="submission" date="2019-08" db="EMBL/GenBank/DDBJ databases">
        <title>Whole genome of Aphis craccivora.</title>
        <authorList>
            <person name="Voronova N.V."/>
            <person name="Shulinski R.S."/>
            <person name="Bandarenka Y.V."/>
            <person name="Zhorov D.G."/>
            <person name="Warner D."/>
        </authorList>
    </citation>
    <scope>NUCLEOTIDE SEQUENCE [LARGE SCALE GENOMIC DNA]</scope>
    <source>
        <strain evidence="3">180601</strain>
        <tissue evidence="3">Whole Body</tissue>
    </source>
</reference>
<name>A0A6G0WGS1_APHCR</name>
<organism evidence="3 4">
    <name type="scientific">Aphis craccivora</name>
    <name type="common">Cowpea aphid</name>
    <dbReference type="NCBI Taxonomy" id="307492"/>
    <lineage>
        <taxon>Eukaryota</taxon>
        <taxon>Metazoa</taxon>
        <taxon>Ecdysozoa</taxon>
        <taxon>Arthropoda</taxon>
        <taxon>Hexapoda</taxon>
        <taxon>Insecta</taxon>
        <taxon>Pterygota</taxon>
        <taxon>Neoptera</taxon>
        <taxon>Paraneoptera</taxon>
        <taxon>Hemiptera</taxon>
        <taxon>Sternorrhyncha</taxon>
        <taxon>Aphidomorpha</taxon>
        <taxon>Aphidoidea</taxon>
        <taxon>Aphididae</taxon>
        <taxon>Aphidini</taxon>
        <taxon>Aphis</taxon>
        <taxon>Aphis</taxon>
    </lineage>
</organism>
<protein>
    <submittedName>
        <fullName evidence="3">MULE domain-containing protein</fullName>
    </submittedName>
</protein>
<evidence type="ECO:0000259" key="2">
    <source>
        <dbReference type="Pfam" id="PF10551"/>
    </source>
</evidence>
<keyword evidence="1" id="KW-0472">Membrane</keyword>
<feature type="domain" description="MULE transposase" evidence="2">
    <location>
        <begin position="134"/>
        <end position="188"/>
    </location>
</feature>
<comment type="caution">
    <text evidence="3">The sequence shown here is derived from an EMBL/GenBank/DDBJ whole genome shotgun (WGS) entry which is preliminary data.</text>
</comment>
<dbReference type="AlphaFoldDB" id="A0A6G0WGS1"/>
<dbReference type="Pfam" id="PF10551">
    <property type="entry name" value="MULE"/>
    <property type="match status" value="1"/>
</dbReference>
<dbReference type="Proteomes" id="UP000478052">
    <property type="component" value="Unassembled WGS sequence"/>
</dbReference>
<evidence type="ECO:0000313" key="3">
    <source>
        <dbReference type="EMBL" id="KAF0726339.1"/>
    </source>
</evidence>
<dbReference type="InterPro" id="IPR018289">
    <property type="entry name" value="MULE_transposase_dom"/>
</dbReference>
<evidence type="ECO:0000256" key="1">
    <source>
        <dbReference type="SAM" id="Phobius"/>
    </source>
</evidence>
<keyword evidence="1" id="KW-1133">Transmembrane helix</keyword>
<sequence>MKYIFLITILYGLSSLFWKEWWGTSLSLRYFTTALYESELNVCNLRPLEEALHSKREDLVSSSDSMNIGGGFGGLITYTLYFKRWVNGYRRVAARHVFYVLKTGELRPGHILSLISAVSYLNVSLFTAYILCNTTYKCAFQHLIFHSMSIGLTCSPTEVVTDFEQAIHSAIAEVFPNAKISGCRFHLGQSWWRIIQSLGLTKMYNTNTDESYFLKFFFGLHFWILTTSLIVSRMTF</sequence>
<accession>A0A6G0WGS1</accession>
<feature type="transmembrane region" description="Helical" evidence="1">
    <location>
        <begin position="111"/>
        <end position="131"/>
    </location>
</feature>
<gene>
    <name evidence="3" type="ORF">FWK35_00020806</name>
</gene>
<feature type="transmembrane region" description="Helical" evidence="1">
    <location>
        <begin position="212"/>
        <end position="231"/>
    </location>
</feature>
<evidence type="ECO:0000313" key="4">
    <source>
        <dbReference type="Proteomes" id="UP000478052"/>
    </source>
</evidence>
<keyword evidence="4" id="KW-1185">Reference proteome</keyword>
<dbReference type="EMBL" id="VUJU01008749">
    <property type="protein sequence ID" value="KAF0726339.1"/>
    <property type="molecule type" value="Genomic_DNA"/>
</dbReference>